<dbReference type="Proteomes" id="UP001530400">
    <property type="component" value="Unassembled WGS sequence"/>
</dbReference>
<dbReference type="SMART" id="SM01227">
    <property type="entry name" value="GCK"/>
    <property type="match status" value="1"/>
</dbReference>
<evidence type="ECO:0000259" key="1">
    <source>
        <dbReference type="SMART" id="SM01227"/>
    </source>
</evidence>
<feature type="domain" description="GCK" evidence="1">
    <location>
        <begin position="78"/>
        <end position="154"/>
    </location>
</feature>
<sequence>MAARSLRIMNQLYARRSTTLCVGGACIGHLLHHSAVCRAEAHQRRKRPPKFGSSMPSISSRGISMSGINIDEVNSNREDCPMCKKFGSGPCGGIFKRWLDCTDQHPGKDADGQPLHLSKCFEFARKLSKCLDDNSDYYTKYDEKRKSDESDEDVELKVAWSEFVKETEEQIISRVYQLQEFPLDVTPTIHVRLESRTGAASFKPQRDDGSSIVVAYILDENGNVLAAGSKEDMDMGSQFGCILQFDMPATMKAATCRVIYEEGNDNVTVFSKTMLVPGSTRS</sequence>
<dbReference type="Gene3D" id="1.10.287.2900">
    <property type="match status" value="1"/>
</dbReference>
<keyword evidence="3" id="KW-1185">Reference proteome</keyword>
<dbReference type="EMBL" id="JALLPJ020000548">
    <property type="protein sequence ID" value="KAL3788843.1"/>
    <property type="molecule type" value="Genomic_DNA"/>
</dbReference>
<evidence type="ECO:0000313" key="3">
    <source>
        <dbReference type="Proteomes" id="UP001530400"/>
    </source>
</evidence>
<protein>
    <recommendedName>
        <fullName evidence="1">GCK domain-containing protein</fullName>
    </recommendedName>
</protein>
<dbReference type="AlphaFoldDB" id="A0ABD3PL58"/>
<comment type="caution">
    <text evidence="2">The sequence shown here is derived from an EMBL/GenBank/DDBJ whole genome shotgun (WGS) entry which is preliminary data.</text>
</comment>
<dbReference type="Pfam" id="PF07802">
    <property type="entry name" value="GCK"/>
    <property type="match status" value="1"/>
</dbReference>
<reference evidence="2 3" key="1">
    <citation type="submission" date="2024-10" db="EMBL/GenBank/DDBJ databases">
        <title>Updated reference genomes for cyclostephanoid diatoms.</title>
        <authorList>
            <person name="Roberts W.R."/>
            <person name="Alverson A.J."/>
        </authorList>
    </citation>
    <scope>NUCLEOTIDE SEQUENCE [LARGE SCALE GENOMIC DNA]</scope>
    <source>
        <strain evidence="2 3">AJA010-31</strain>
    </source>
</reference>
<proteinExistence type="predicted"/>
<organism evidence="2 3">
    <name type="scientific">Cyclotella atomus</name>
    <dbReference type="NCBI Taxonomy" id="382360"/>
    <lineage>
        <taxon>Eukaryota</taxon>
        <taxon>Sar</taxon>
        <taxon>Stramenopiles</taxon>
        <taxon>Ochrophyta</taxon>
        <taxon>Bacillariophyta</taxon>
        <taxon>Coscinodiscophyceae</taxon>
        <taxon>Thalassiosirophycidae</taxon>
        <taxon>Stephanodiscales</taxon>
        <taxon>Stephanodiscaceae</taxon>
        <taxon>Cyclotella</taxon>
    </lineage>
</organism>
<accession>A0ABD3PL58</accession>
<name>A0ABD3PL58_9STRA</name>
<dbReference type="InterPro" id="IPR012891">
    <property type="entry name" value="GCK_dom"/>
</dbReference>
<gene>
    <name evidence="2" type="ORF">ACHAWO_008168</name>
</gene>
<dbReference type="PANTHER" id="PTHR34357:SF2">
    <property type="entry name" value="F26F24.3-RELATED"/>
    <property type="match status" value="1"/>
</dbReference>
<dbReference type="PANTHER" id="PTHR34357">
    <property type="entry name" value="F7A19.14 PROTEIN-RELATED"/>
    <property type="match status" value="1"/>
</dbReference>
<evidence type="ECO:0000313" key="2">
    <source>
        <dbReference type="EMBL" id="KAL3788843.1"/>
    </source>
</evidence>